<gene>
    <name evidence="1" type="ORF">SAMN05444365_1146</name>
</gene>
<organism evidence="1 2">
    <name type="scientific">Micromonospora pattaloongensis</name>
    <dbReference type="NCBI Taxonomy" id="405436"/>
    <lineage>
        <taxon>Bacteria</taxon>
        <taxon>Bacillati</taxon>
        <taxon>Actinomycetota</taxon>
        <taxon>Actinomycetes</taxon>
        <taxon>Micromonosporales</taxon>
        <taxon>Micromonosporaceae</taxon>
        <taxon>Micromonospora</taxon>
    </lineage>
</organism>
<dbReference type="EMBL" id="FNPH01000014">
    <property type="protein sequence ID" value="SDZ41078.1"/>
    <property type="molecule type" value="Genomic_DNA"/>
</dbReference>
<reference evidence="2" key="1">
    <citation type="submission" date="2016-10" db="EMBL/GenBank/DDBJ databases">
        <authorList>
            <person name="Varghese N."/>
            <person name="Submissions S."/>
        </authorList>
    </citation>
    <scope>NUCLEOTIDE SEQUENCE [LARGE SCALE GENOMIC DNA]</scope>
    <source>
        <strain evidence="2">DSM 45245</strain>
    </source>
</reference>
<protein>
    <submittedName>
        <fullName evidence="1">Membrane fusion protein, macrolide-specific efflux system</fullName>
    </submittedName>
</protein>
<dbReference type="Proteomes" id="UP000242415">
    <property type="component" value="Unassembled WGS sequence"/>
</dbReference>
<keyword evidence="2" id="KW-1185">Reference proteome</keyword>
<name>A0A1H3STS6_9ACTN</name>
<sequence length="54" mass="5568">MDRAELDVDEAEDAVAGTTLKAPMAGTVVAVNGTVGGSASATCFRNWQRASGRR</sequence>
<evidence type="ECO:0000313" key="2">
    <source>
        <dbReference type="Proteomes" id="UP000242415"/>
    </source>
</evidence>
<proteinExistence type="predicted"/>
<dbReference type="AlphaFoldDB" id="A0A1H3STS6"/>
<accession>A0A1H3STS6</accession>
<evidence type="ECO:0000313" key="1">
    <source>
        <dbReference type="EMBL" id="SDZ41078.1"/>
    </source>
</evidence>